<organism evidence="2 3">
    <name type="scientific">Devosia salina</name>
    <dbReference type="NCBI Taxonomy" id="2860336"/>
    <lineage>
        <taxon>Bacteria</taxon>
        <taxon>Pseudomonadati</taxon>
        <taxon>Pseudomonadota</taxon>
        <taxon>Alphaproteobacteria</taxon>
        <taxon>Hyphomicrobiales</taxon>
        <taxon>Devosiaceae</taxon>
        <taxon>Devosia</taxon>
    </lineage>
</organism>
<feature type="transmembrane region" description="Helical" evidence="1">
    <location>
        <begin position="7"/>
        <end position="30"/>
    </location>
</feature>
<accession>A0ABX8WLI7</accession>
<evidence type="ECO:0008006" key="4">
    <source>
        <dbReference type="Google" id="ProtNLM"/>
    </source>
</evidence>
<keyword evidence="3" id="KW-1185">Reference proteome</keyword>
<name>A0ABX8WLI7_9HYPH</name>
<sequence>MTDRRKLTSGVLVFAVFSALLIVPPLVYIFNHPVLHFGLPQIVLYLFGVWIVMVVGTAILTHYLPRAVEDDGHQRDD</sequence>
<keyword evidence="1" id="KW-1133">Transmembrane helix</keyword>
<gene>
    <name evidence="2" type="ORF">K1X15_09000</name>
</gene>
<reference evidence="2 3" key="1">
    <citation type="submission" date="2021-08" db="EMBL/GenBank/DDBJ databases">
        <title>Devosia salina sp. nov., isolated from the South China Sea sediment.</title>
        <authorList>
            <person name="Zhou Z."/>
        </authorList>
    </citation>
    <scope>NUCLEOTIDE SEQUENCE [LARGE SCALE GENOMIC DNA]</scope>
    <source>
        <strain evidence="2 3">SCS-3</strain>
    </source>
</reference>
<evidence type="ECO:0000313" key="2">
    <source>
        <dbReference type="EMBL" id="QYO78654.1"/>
    </source>
</evidence>
<dbReference type="RefSeq" id="WP_220307118.1">
    <property type="nucleotide sequence ID" value="NZ_CP080590.1"/>
</dbReference>
<feature type="transmembrane region" description="Helical" evidence="1">
    <location>
        <begin position="42"/>
        <end position="65"/>
    </location>
</feature>
<evidence type="ECO:0000313" key="3">
    <source>
        <dbReference type="Proteomes" id="UP000825799"/>
    </source>
</evidence>
<dbReference type="EMBL" id="CP080590">
    <property type="protein sequence ID" value="QYO78654.1"/>
    <property type="molecule type" value="Genomic_DNA"/>
</dbReference>
<evidence type="ECO:0000256" key="1">
    <source>
        <dbReference type="SAM" id="Phobius"/>
    </source>
</evidence>
<keyword evidence="1" id="KW-0472">Membrane</keyword>
<protein>
    <recommendedName>
        <fullName evidence="4">DUF3311 domain-containing protein</fullName>
    </recommendedName>
</protein>
<dbReference type="Proteomes" id="UP000825799">
    <property type="component" value="Chromosome"/>
</dbReference>
<keyword evidence="1" id="KW-0812">Transmembrane</keyword>
<proteinExistence type="predicted"/>